<proteinExistence type="predicted"/>
<protein>
    <submittedName>
        <fullName evidence="2">Uncharacterized protein</fullName>
    </submittedName>
</protein>
<feature type="compositionally biased region" description="Basic residues" evidence="1">
    <location>
        <begin position="45"/>
        <end position="55"/>
    </location>
</feature>
<gene>
    <name evidence="2" type="ORF">BDN70DRAFT_575333</name>
</gene>
<feature type="compositionally biased region" description="Basic and acidic residues" evidence="1">
    <location>
        <begin position="20"/>
        <end position="37"/>
    </location>
</feature>
<comment type="caution">
    <text evidence="2">The sequence shown here is derived from an EMBL/GenBank/DDBJ whole genome shotgun (WGS) entry which is preliminary data.</text>
</comment>
<evidence type="ECO:0000313" key="2">
    <source>
        <dbReference type="EMBL" id="KAF9471408.1"/>
    </source>
</evidence>
<organism evidence="2 3">
    <name type="scientific">Pholiota conissans</name>
    <dbReference type="NCBI Taxonomy" id="109636"/>
    <lineage>
        <taxon>Eukaryota</taxon>
        <taxon>Fungi</taxon>
        <taxon>Dikarya</taxon>
        <taxon>Basidiomycota</taxon>
        <taxon>Agaricomycotina</taxon>
        <taxon>Agaricomycetes</taxon>
        <taxon>Agaricomycetidae</taxon>
        <taxon>Agaricales</taxon>
        <taxon>Agaricineae</taxon>
        <taxon>Strophariaceae</taxon>
        <taxon>Pholiota</taxon>
    </lineage>
</organism>
<dbReference type="Proteomes" id="UP000807469">
    <property type="component" value="Unassembled WGS sequence"/>
</dbReference>
<evidence type="ECO:0000256" key="1">
    <source>
        <dbReference type="SAM" id="MobiDB-lite"/>
    </source>
</evidence>
<sequence length="111" mass="12666">MPPKRFEQGNPSTRSNMGDGTDRGKSNDGRMRVDAHKHPWAQMRIPRRGSPRKERHCTFCSKRRGTRPCISKLHVQHRRIGVEEEEGVVQAVDKNADVVDSGDEKRVHEGL</sequence>
<feature type="compositionally biased region" description="Polar residues" evidence="1">
    <location>
        <begin position="9"/>
        <end position="18"/>
    </location>
</feature>
<dbReference type="EMBL" id="MU155692">
    <property type="protein sequence ID" value="KAF9471408.1"/>
    <property type="molecule type" value="Genomic_DNA"/>
</dbReference>
<name>A0A9P5YKC4_9AGAR</name>
<keyword evidence="3" id="KW-1185">Reference proteome</keyword>
<feature type="region of interest" description="Disordered" evidence="1">
    <location>
        <begin position="1"/>
        <end position="55"/>
    </location>
</feature>
<evidence type="ECO:0000313" key="3">
    <source>
        <dbReference type="Proteomes" id="UP000807469"/>
    </source>
</evidence>
<reference evidence="2" key="1">
    <citation type="submission" date="2020-11" db="EMBL/GenBank/DDBJ databases">
        <authorList>
            <consortium name="DOE Joint Genome Institute"/>
            <person name="Ahrendt S."/>
            <person name="Riley R."/>
            <person name="Andreopoulos W."/>
            <person name="Labutti K."/>
            <person name="Pangilinan J."/>
            <person name="Ruiz-Duenas F.J."/>
            <person name="Barrasa J.M."/>
            <person name="Sanchez-Garcia M."/>
            <person name="Camarero S."/>
            <person name="Miyauchi S."/>
            <person name="Serrano A."/>
            <person name="Linde D."/>
            <person name="Babiker R."/>
            <person name="Drula E."/>
            <person name="Ayuso-Fernandez I."/>
            <person name="Pacheco R."/>
            <person name="Padilla G."/>
            <person name="Ferreira P."/>
            <person name="Barriuso J."/>
            <person name="Kellner H."/>
            <person name="Castanera R."/>
            <person name="Alfaro M."/>
            <person name="Ramirez L."/>
            <person name="Pisabarro A.G."/>
            <person name="Kuo A."/>
            <person name="Tritt A."/>
            <person name="Lipzen A."/>
            <person name="He G."/>
            <person name="Yan M."/>
            <person name="Ng V."/>
            <person name="Cullen D."/>
            <person name="Martin F."/>
            <person name="Rosso M.-N."/>
            <person name="Henrissat B."/>
            <person name="Hibbett D."/>
            <person name="Martinez A.T."/>
            <person name="Grigoriev I.V."/>
        </authorList>
    </citation>
    <scope>NUCLEOTIDE SEQUENCE</scope>
    <source>
        <strain evidence="2">CIRM-BRFM 674</strain>
    </source>
</reference>
<dbReference type="AlphaFoldDB" id="A0A9P5YKC4"/>
<accession>A0A9P5YKC4</accession>